<dbReference type="EMBL" id="JAWNGC010000005">
    <property type="protein sequence ID" value="MDY5155162.1"/>
    <property type="molecule type" value="Genomic_DNA"/>
</dbReference>
<feature type="transmembrane region" description="Helical" evidence="1">
    <location>
        <begin position="147"/>
        <end position="165"/>
    </location>
</feature>
<gene>
    <name evidence="3" type="ORF">R6G80_05405</name>
    <name evidence="2" type="ORF">R6G86_02890</name>
</gene>
<evidence type="ECO:0000313" key="2">
    <source>
        <dbReference type="EMBL" id="MDY5132693.1"/>
    </source>
</evidence>
<dbReference type="Pfam" id="PF13189">
    <property type="entry name" value="Cytidylate_kin2"/>
    <property type="match status" value="1"/>
</dbReference>
<feature type="transmembrane region" description="Helical" evidence="1">
    <location>
        <begin position="297"/>
        <end position="316"/>
    </location>
</feature>
<dbReference type="RefSeq" id="WP_102165373.1">
    <property type="nucleotide sequence ID" value="NZ_CAMYCL010000021.1"/>
</dbReference>
<feature type="transmembrane region" description="Helical" evidence="1">
    <location>
        <begin position="270"/>
        <end position="290"/>
    </location>
</feature>
<evidence type="ECO:0000256" key="1">
    <source>
        <dbReference type="SAM" id="Phobius"/>
    </source>
</evidence>
<dbReference type="GO" id="GO:0005886">
    <property type="term" value="C:plasma membrane"/>
    <property type="evidence" value="ECO:0007669"/>
    <property type="project" value="TreeGrafter"/>
</dbReference>
<dbReference type="Gene3D" id="3.40.50.300">
    <property type="entry name" value="P-loop containing nucleotide triphosphate hydrolases"/>
    <property type="match status" value="1"/>
</dbReference>
<dbReference type="GO" id="GO:0008643">
    <property type="term" value="P:carbohydrate transport"/>
    <property type="evidence" value="ECO:0007669"/>
    <property type="project" value="InterPro"/>
</dbReference>
<dbReference type="EMBL" id="JAWNGA010000003">
    <property type="protein sequence ID" value="MDY5132693.1"/>
    <property type="molecule type" value="Genomic_DNA"/>
</dbReference>
<dbReference type="Proteomes" id="UP001275049">
    <property type="component" value="Unassembled WGS sequence"/>
</dbReference>
<dbReference type="PANTHER" id="PTHR11328:SF24">
    <property type="entry name" value="MAJOR FACILITATOR SUPERFAMILY (MFS) PROFILE DOMAIN-CONTAINING PROTEIN"/>
    <property type="match status" value="1"/>
</dbReference>
<keyword evidence="1" id="KW-0472">Membrane</keyword>
<dbReference type="InterPro" id="IPR001927">
    <property type="entry name" value="Na/Gal_symport"/>
</dbReference>
<dbReference type="AlphaFoldDB" id="A0AAW9HR75"/>
<dbReference type="NCBIfam" id="TIGR00792">
    <property type="entry name" value="gph"/>
    <property type="match status" value="1"/>
</dbReference>
<feature type="transmembrane region" description="Helical" evidence="1">
    <location>
        <begin position="185"/>
        <end position="204"/>
    </location>
</feature>
<dbReference type="SUPFAM" id="SSF103473">
    <property type="entry name" value="MFS general substrate transporter"/>
    <property type="match status" value="1"/>
</dbReference>
<dbReference type="Gene3D" id="1.20.1250.20">
    <property type="entry name" value="MFS general substrate transporter like domains"/>
    <property type="match status" value="2"/>
</dbReference>
<dbReference type="InterPro" id="IPR036259">
    <property type="entry name" value="MFS_trans_sf"/>
</dbReference>
<keyword evidence="1" id="KW-0812">Transmembrane</keyword>
<dbReference type="GO" id="GO:0006814">
    <property type="term" value="P:sodium ion transport"/>
    <property type="evidence" value="ECO:0007669"/>
    <property type="project" value="InterPro"/>
</dbReference>
<evidence type="ECO:0000313" key="5">
    <source>
        <dbReference type="Proteomes" id="UP001281731"/>
    </source>
</evidence>
<comment type="caution">
    <text evidence="3">The sequence shown here is derived from an EMBL/GenBank/DDBJ whole genome shotgun (WGS) entry which is preliminary data.</text>
</comment>
<keyword evidence="1" id="KW-1133">Transmembrane helix</keyword>
<evidence type="ECO:0000313" key="3">
    <source>
        <dbReference type="EMBL" id="MDY5155162.1"/>
    </source>
</evidence>
<dbReference type="PANTHER" id="PTHR11328">
    <property type="entry name" value="MAJOR FACILITATOR SUPERFAMILY DOMAIN-CONTAINING PROTEIN"/>
    <property type="match status" value="1"/>
</dbReference>
<feature type="transmembrane region" description="Helical" evidence="1">
    <location>
        <begin position="105"/>
        <end position="126"/>
    </location>
</feature>
<keyword evidence="4" id="KW-1185">Reference proteome</keyword>
<feature type="transmembrane region" description="Helical" evidence="1">
    <location>
        <begin position="233"/>
        <end position="258"/>
    </location>
</feature>
<sequence>MTTGSVISYSFGDMANNFTFMATSMFLMIYMTNIAGLSAGVAGAIYGVTKIWAGVTDLVAGQVVDRFETRWGRLRHWLLFCSTPLALVFVLLFSTPDMSMNVKIAWILIFDALYQLFYSFTNIPYGSLSAAMTQDPVDRSRLSGARSIAASLAAVLLSFLVAPQFRSAAETAGKGGDLGPVRLTFTLLCVGLAVVAVILYLICFKNAKEVVERPSTKVTMKDTFRTIGKNKPLLTLCVGAFFLLCSMFSWMAVSAYYVTFVLGNPLWLGYLSIAQTLGTIAIASFVPAISQKLGKRFGYICCAIVVICSFVIMYFAPGHNLIIALFAWFVYGVGTGGTNALMFSMQADTVDYGEWKTGFRSEGGSYSVLSFIRKCGQGLGGWAAGIIIGLYGYKGDAKEQTVEALTGLRVATGLVPAGIAAVALIVMLAYNLDAKRHAEIVRELNERRTNVVVKDLAHGEEIKVKEIGDGRTVALRQKGQAAPPIITIFGTSGAGASIIGPMLASKLNVPYVGQKFSSEQLALTDRSELMSDTGFDRWLRSVDYVGAADSAMAQAYDGSTNNMIAAKNTKEILDKVKDGAVVLGRNGAYVLHHVVGVLHVRLIAPKPKRIERVMHRTGLTMDQATNQLEAEDRMRAEMSIHLYQWNPNNENYYDLVVNTGSITYEQVVDTIIDLYRSKYPENEPDPTVETGEIYIPRLRKEAQGEGKENDIRK</sequence>
<dbReference type="InterPro" id="IPR039672">
    <property type="entry name" value="MFS_2"/>
</dbReference>
<dbReference type="SUPFAM" id="SSF52540">
    <property type="entry name" value="P-loop containing nucleoside triphosphate hydrolases"/>
    <property type="match status" value="1"/>
</dbReference>
<feature type="transmembrane region" description="Helical" evidence="1">
    <location>
        <begin position="375"/>
        <end position="393"/>
    </location>
</feature>
<evidence type="ECO:0000313" key="4">
    <source>
        <dbReference type="Proteomes" id="UP001275049"/>
    </source>
</evidence>
<reference evidence="3 4" key="1">
    <citation type="submission" date="2023-10" db="EMBL/GenBank/DDBJ databases">
        <title>Whole Genome based description of the genera Actinobaculum and Actinotignum reveals a complex phylogenetic relationship within the species included in the genus Actinotignum.</title>
        <authorList>
            <person name="Jensen C.S."/>
            <person name="Dargis R."/>
            <person name="Kemp M."/>
            <person name="Christensen J.J."/>
        </authorList>
    </citation>
    <scope>NUCLEOTIDE SEQUENCE</scope>
    <source>
        <strain evidence="3">SLA_B511</strain>
        <strain evidence="2 4">SLA_B974</strain>
    </source>
</reference>
<name>A0AAW9HR75_9ACTO</name>
<feature type="transmembrane region" description="Helical" evidence="1">
    <location>
        <begin position="76"/>
        <end position="93"/>
    </location>
</feature>
<dbReference type="GO" id="GO:0015293">
    <property type="term" value="F:symporter activity"/>
    <property type="evidence" value="ECO:0007669"/>
    <property type="project" value="InterPro"/>
</dbReference>
<dbReference type="CDD" id="cd17332">
    <property type="entry name" value="MFS_MelB_like"/>
    <property type="match status" value="1"/>
</dbReference>
<feature type="transmembrane region" description="Helical" evidence="1">
    <location>
        <begin position="20"/>
        <end position="46"/>
    </location>
</feature>
<protein>
    <submittedName>
        <fullName evidence="3">Glycoside-pentoside-hexuronide (GPH):cation symporter</fullName>
    </submittedName>
</protein>
<organism evidence="3 5">
    <name type="scientific">Actinotignum urinale</name>
    <dbReference type="NCBI Taxonomy" id="190146"/>
    <lineage>
        <taxon>Bacteria</taxon>
        <taxon>Bacillati</taxon>
        <taxon>Actinomycetota</taxon>
        <taxon>Actinomycetes</taxon>
        <taxon>Actinomycetales</taxon>
        <taxon>Actinomycetaceae</taxon>
        <taxon>Actinotignum</taxon>
    </lineage>
</organism>
<feature type="transmembrane region" description="Helical" evidence="1">
    <location>
        <begin position="322"/>
        <end position="343"/>
    </location>
</feature>
<feature type="transmembrane region" description="Helical" evidence="1">
    <location>
        <begin position="413"/>
        <end position="432"/>
    </location>
</feature>
<dbReference type="InterPro" id="IPR027417">
    <property type="entry name" value="P-loop_NTPase"/>
</dbReference>
<accession>A0AAW9HR75</accession>
<dbReference type="Pfam" id="PF13347">
    <property type="entry name" value="MFS_2"/>
    <property type="match status" value="1"/>
</dbReference>
<dbReference type="Proteomes" id="UP001281731">
    <property type="component" value="Unassembled WGS sequence"/>
</dbReference>
<proteinExistence type="predicted"/>